<proteinExistence type="predicted"/>
<dbReference type="RefSeq" id="WP_020457864.1">
    <property type="nucleotide sequence ID" value="NC_009012.1"/>
</dbReference>
<dbReference type="eggNOG" id="ENOG502ZQ64">
    <property type="taxonomic scope" value="Bacteria"/>
</dbReference>
<dbReference type="STRING" id="203119.Cthe_2565"/>
<gene>
    <name evidence="1" type="ordered locus">Cthe_2565</name>
</gene>
<reference evidence="2" key="1">
    <citation type="submission" date="2007-02" db="EMBL/GenBank/DDBJ databases">
        <title>Complete sequence of Clostridium thermocellum ATCC 27405.</title>
        <authorList>
            <consortium name="US DOE Joint Genome Institute"/>
            <person name="Copeland A."/>
            <person name="Lucas S."/>
            <person name="Lapidus A."/>
            <person name="Barry K."/>
            <person name="Detter J.C."/>
            <person name="Glavina del Rio T."/>
            <person name="Hammon N."/>
            <person name="Israni S."/>
            <person name="Dalin E."/>
            <person name="Tice H."/>
            <person name="Pitluck S."/>
            <person name="Chertkov O."/>
            <person name="Brettin T."/>
            <person name="Bruce D."/>
            <person name="Han C."/>
            <person name="Tapia R."/>
            <person name="Gilna P."/>
            <person name="Schmutz J."/>
            <person name="Larimer F."/>
            <person name="Land M."/>
            <person name="Hauser L."/>
            <person name="Kyrpides N."/>
            <person name="Mikhailova N."/>
            <person name="Wu J.H.D."/>
            <person name="Newcomb M."/>
            <person name="Richardson P."/>
        </authorList>
    </citation>
    <scope>NUCLEOTIDE SEQUENCE [LARGE SCALE GENOMIC DNA]</scope>
    <source>
        <strain evidence="2">ATCC 27405 / DSM 1237 / JCM 9322 / NBRC 103400 / NCIMB 10682 / NRRL B-4536 / VPI 7372</strain>
    </source>
</reference>
<dbReference type="GeneID" id="41340183"/>
<name>A3DII7_ACET2</name>
<sequence>MHIIHSNRLNSNGLPELLIGANERISGIYALQNGTPVSVIQVEARYNLSLLMDSDGKCVIEHLWGRMGYSKEFFYTIDKDEKLVTSDKLYTYGDYKKNNKFIGHFRAKDVLGKEFDIAEEEYCSIIRKYGSTGYEPLEDVGDPRIVQNSFILPVTTNLIYLWNIL</sequence>
<protein>
    <submittedName>
        <fullName evidence="1">Uncharacterized protein</fullName>
    </submittedName>
</protein>
<organism evidence="1 2">
    <name type="scientific">Acetivibrio thermocellus (strain ATCC 27405 / DSM 1237 / JCM 9322 / NBRC 103400 / NCIMB 10682 / NRRL B-4536 / VPI 7372)</name>
    <name type="common">Clostridium thermocellum</name>
    <dbReference type="NCBI Taxonomy" id="203119"/>
    <lineage>
        <taxon>Bacteria</taxon>
        <taxon>Bacillati</taxon>
        <taxon>Bacillota</taxon>
        <taxon>Clostridia</taxon>
        <taxon>Eubacteriales</taxon>
        <taxon>Oscillospiraceae</taxon>
        <taxon>Acetivibrio</taxon>
    </lineage>
</organism>
<reference evidence="1 2" key="2">
    <citation type="journal article" date="2013" name="Biotechnol. Biofuels">
        <title>Global transcriptome analysis of Clostridium thermocellum ATCC 27405 during growth on dilute acid pretreated Populus and switchgrass.</title>
        <authorList>
            <person name="Wilson C.M."/>
            <person name="Rodriguez M.Jr."/>
            <person name="Johnson C.M."/>
            <person name="Martin S.L."/>
            <person name="Chu T.M."/>
            <person name="Wolfinger R.D."/>
            <person name="Hauser L.J."/>
            <person name="Land M.L."/>
            <person name="Klingeman D.M."/>
            <person name="Syed M.H."/>
            <person name="Ragauskas A.J."/>
            <person name="Tschaplinski T.J."/>
            <person name="Mielenz J.R."/>
            <person name="Brown S.D."/>
        </authorList>
    </citation>
    <scope>NUCLEOTIDE SEQUENCE [LARGE SCALE GENOMIC DNA]</scope>
    <source>
        <strain evidence="2">ATCC 27405 / DSM 1237 / JCM 9322 / NBRC 103400 / NCIMB 10682 / NRRL B-4536 / VPI 7372</strain>
    </source>
</reference>
<evidence type="ECO:0000313" key="2">
    <source>
        <dbReference type="Proteomes" id="UP000002145"/>
    </source>
</evidence>
<dbReference type="EMBL" id="CP000568">
    <property type="protein sequence ID" value="ABN53766.1"/>
    <property type="molecule type" value="Genomic_DNA"/>
</dbReference>
<accession>A3DII7</accession>
<dbReference type="KEGG" id="cth:Cthe_2565"/>
<dbReference type="HOGENOM" id="CLU_1608033_0_0_9"/>
<dbReference type="Proteomes" id="UP000002145">
    <property type="component" value="Chromosome"/>
</dbReference>
<keyword evidence="2" id="KW-1185">Reference proteome</keyword>
<dbReference type="AlphaFoldDB" id="A3DII7"/>
<evidence type="ECO:0000313" key="1">
    <source>
        <dbReference type="EMBL" id="ABN53766.1"/>
    </source>
</evidence>